<sequence>MTRAAAERDDIRTRFQAVDTSNVADALDELGLTDQGLHPELTALSGERLAGWAYTIAGETASYEGTGDPAKMAACAGVGPGEVTVWAGDGAGICYFGELIALGMAERGAVGALVDGGVRDLKWLRRHGFSVFARYRTPIQSIGRWRVTGAQGAVTLRGATAPTVTVHPGDFVLADEDGAIVIPDRAVDAALRRAEELTRTEVRIREALADGSSLQECLDRFGHV</sequence>
<dbReference type="Pfam" id="PF03737">
    <property type="entry name" value="RraA-like"/>
    <property type="match status" value="1"/>
</dbReference>
<evidence type="ECO:0000256" key="9">
    <source>
        <dbReference type="ARBA" id="ARBA00029596"/>
    </source>
</evidence>
<evidence type="ECO:0000256" key="10">
    <source>
        <dbReference type="ARBA" id="ARBA00030169"/>
    </source>
</evidence>
<evidence type="ECO:0000256" key="3">
    <source>
        <dbReference type="ARBA" id="ARBA00008621"/>
    </source>
</evidence>
<dbReference type="Gene3D" id="3.50.30.40">
    <property type="entry name" value="Ribonuclease E inhibitor RraA/RraA-like"/>
    <property type="match status" value="1"/>
</dbReference>
<reference evidence="14" key="1">
    <citation type="journal article" date="2019" name="Int. J. Syst. Evol. Microbiol.">
        <title>The Global Catalogue of Microorganisms (GCM) 10K type strain sequencing project: providing services to taxonomists for standard genome sequencing and annotation.</title>
        <authorList>
            <consortium name="The Broad Institute Genomics Platform"/>
            <consortium name="The Broad Institute Genome Sequencing Center for Infectious Disease"/>
            <person name="Wu L."/>
            <person name="Ma J."/>
        </authorList>
    </citation>
    <scope>NUCLEOTIDE SEQUENCE [LARGE SCALE GENOMIC DNA]</scope>
    <source>
        <strain evidence="14">JCM 18303</strain>
    </source>
</reference>
<evidence type="ECO:0000256" key="8">
    <source>
        <dbReference type="ARBA" id="ARBA00025046"/>
    </source>
</evidence>
<dbReference type="EMBL" id="BAABJP010000062">
    <property type="protein sequence ID" value="GAA5174849.1"/>
    <property type="molecule type" value="Genomic_DNA"/>
</dbReference>
<dbReference type="SUPFAM" id="SSF89562">
    <property type="entry name" value="RraA-like"/>
    <property type="match status" value="1"/>
</dbReference>
<evidence type="ECO:0000256" key="6">
    <source>
        <dbReference type="ARBA" id="ARBA00012947"/>
    </source>
</evidence>
<accession>A0ABP9RBY6</accession>
<organism evidence="13 14">
    <name type="scientific">Pseudonocardia eucalypti</name>
    <dbReference type="NCBI Taxonomy" id="648755"/>
    <lineage>
        <taxon>Bacteria</taxon>
        <taxon>Bacillati</taxon>
        <taxon>Actinomycetota</taxon>
        <taxon>Actinomycetes</taxon>
        <taxon>Pseudonocardiales</taxon>
        <taxon>Pseudonocardiaceae</taxon>
        <taxon>Pseudonocardia</taxon>
    </lineage>
</organism>
<dbReference type="CDD" id="cd16841">
    <property type="entry name" value="RraA_family"/>
    <property type="match status" value="1"/>
</dbReference>
<protein>
    <recommendedName>
        <fullName evidence="7">Putative 4-hydroxy-4-methyl-2-oxoglutarate aldolase</fullName>
        <ecNumber evidence="6">4.1.1.112</ecNumber>
        <ecNumber evidence="5">4.1.3.17</ecNumber>
    </recommendedName>
    <alternativeName>
        <fullName evidence="11">Oxaloacetate decarboxylase</fullName>
    </alternativeName>
    <alternativeName>
        <fullName evidence="9">Regulator of ribonuclease activity homolog</fullName>
    </alternativeName>
    <alternativeName>
        <fullName evidence="10">RraA-like protein</fullName>
    </alternativeName>
</protein>
<evidence type="ECO:0000256" key="2">
    <source>
        <dbReference type="ARBA" id="ARBA00001968"/>
    </source>
</evidence>
<evidence type="ECO:0000313" key="13">
    <source>
        <dbReference type="EMBL" id="GAA5174849.1"/>
    </source>
</evidence>
<proteinExistence type="inferred from homology"/>
<evidence type="ECO:0000313" key="14">
    <source>
        <dbReference type="Proteomes" id="UP001428817"/>
    </source>
</evidence>
<keyword evidence="14" id="KW-1185">Reference proteome</keyword>
<dbReference type="InterPro" id="IPR005493">
    <property type="entry name" value="RraA/RraA-like"/>
</dbReference>
<comment type="catalytic activity">
    <reaction evidence="12">
        <text>oxaloacetate + H(+) = pyruvate + CO2</text>
        <dbReference type="Rhea" id="RHEA:15641"/>
        <dbReference type="ChEBI" id="CHEBI:15361"/>
        <dbReference type="ChEBI" id="CHEBI:15378"/>
        <dbReference type="ChEBI" id="CHEBI:16452"/>
        <dbReference type="ChEBI" id="CHEBI:16526"/>
        <dbReference type="EC" id="4.1.1.112"/>
    </reaction>
</comment>
<evidence type="ECO:0000256" key="5">
    <source>
        <dbReference type="ARBA" id="ARBA00012213"/>
    </source>
</evidence>
<dbReference type="EC" id="4.1.1.112" evidence="6"/>
<evidence type="ECO:0000256" key="7">
    <source>
        <dbReference type="ARBA" id="ARBA00016549"/>
    </source>
</evidence>
<dbReference type="PANTHER" id="PTHR33254:SF4">
    <property type="entry name" value="4-HYDROXY-4-METHYL-2-OXOGLUTARATE ALDOLASE 3-RELATED"/>
    <property type="match status" value="1"/>
</dbReference>
<gene>
    <name evidence="13" type="ORF">GCM10023321_79630</name>
</gene>
<comment type="similarity">
    <text evidence="3">Belongs to the class II aldolase/RraA-like family.</text>
</comment>
<dbReference type="EC" id="4.1.3.17" evidence="5"/>
<evidence type="ECO:0000256" key="11">
    <source>
        <dbReference type="ARBA" id="ARBA00032305"/>
    </source>
</evidence>
<comment type="caution">
    <text evidence="13">The sequence shown here is derived from an EMBL/GenBank/DDBJ whole genome shotgun (WGS) entry which is preliminary data.</text>
</comment>
<comment type="function">
    <text evidence="8">Catalyzes the aldol cleavage of 4-hydroxy-4-methyl-2-oxoglutarate (HMG) into 2 molecules of pyruvate. Also contains a secondary oxaloacetate (OAA) decarboxylase activity due to the common pyruvate enolate transition state formed following C-C bond cleavage in the retro-aldol and decarboxylation reactions.</text>
</comment>
<comment type="catalytic activity">
    <reaction evidence="1">
        <text>4-hydroxy-4-methyl-2-oxoglutarate = 2 pyruvate</text>
        <dbReference type="Rhea" id="RHEA:22748"/>
        <dbReference type="ChEBI" id="CHEBI:15361"/>
        <dbReference type="ChEBI" id="CHEBI:58276"/>
        <dbReference type="EC" id="4.1.3.17"/>
    </reaction>
</comment>
<evidence type="ECO:0000256" key="1">
    <source>
        <dbReference type="ARBA" id="ARBA00001342"/>
    </source>
</evidence>
<name>A0ABP9RBY6_9PSEU</name>
<evidence type="ECO:0000256" key="4">
    <source>
        <dbReference type="ARBA" id="ARBA00011233"/>
    </source>
</evidence>
<comment type="cofactor">
    <cofactor evidence="2">
        <name>a divalent metal cation</name>
        <dbReference type="ChEBI" id="CHEBI:60240"/>
    </cofactor>
</comment>
<dbReference type="RefSeq" id="WP_185062200.1">
    <property type="nucleotide sequence ID" value="NZ_BAABJP010000062.1"/>
</dbReference>
<evidence type="ECO:0000256" key="12">
    <source>
        <dbReference type="ARBA" id="ARBA00047973"/>
    </source>
</evidence>
<comment type="subunit">
    <text evidence="4">Homotrimer.</text>
</comment>
<dbReference type="InterPro" id="IPR036704">
    <property type="entry name" value="RraA/RraA-like_sf"/>
</dbReference>
<dbReference type="PANTHER" id="PTHR33254">
    <property type="entry name" value="4-HYDROXY-4-METHYL-2-OXOGLUTARATE ALDOLASE 3-RELATED"/>
    <property type="match status" value="1"/>
</dbReference>
<dbReference type="Proteomes" id="UP001428817">
    <property type="component" value="Unassembled WGS sequence"/>
</dbReference>